<accession>A0A5A5TIF3</accession>
<reference evidence="1 2" key="1">
    <citation type="submission" date="2019-01" db="EMBL/GenBank/DDBJ databases">
        <title>Draft genome sequence of Dictyobacter sp. Uno17.</title>
        <authorList>
            <person name="Wang C.M."/>
            <person name="Zheng Y."/>
            <person name="Sakai Y."/>
            <person name="Abe K."/>
            <person name="Yokota A."/>
            <person name="Yabe S."/>
        </authorList>
    </citation>
    <scope>NUCLEOTIDE SEQUENCE [LARGE SCALE GENOMIC DNA]</scope>
    <source>
        <strain evidence="1 2">Uno17</strain>
    </source>
</reference>
<sequence>MSPQDNKKNAKLHLVGKDTAPAQEQEFAGLNEYDSFELLEHLESLREEMEELQVASLAEVIAKIEALQRLIDKD</sequence>
<proteinExistence type="predicted"/>
<evidence type="ECO:0000313" key="2">
    <source>
        <dbReference type="Proteomes" id="UP000322530"/>
    </source>
</evidence>
<comment type="caution">
    <text evidence="1">The sequence shown here is derived from an EMBL/GenBank/DDBJ whole genome shotgun (WGS) entry which is preliminary data.</text>
</comment>
<dbReference type="EMBL" id="BIXY01000082">
    <property type="protein sequence ID" value="GCF10779.1"/>
    <property type="molecule type" value="Genomic_DNA"/>
</dbReference>
<name>A0A5A5TIF3_9CHLR</name>
<dbReference type="AlphaFoldDB" id="A0A5A5TIF3"/>
<protein>
    <submittedName>
        <fullName evidence="1">Uncharacterized protein</fullName>
    </submittedName>
</protein>
<dbReference type="RefSeq" id="WP_149403648.1">
    <property type="nucleotide sequence ID" value="NZ_BIXY01000082.1"/>
</dbReference>
<organism evidence="1 2">
    <name type="scientific">Dictyobacter arantiisoli</name>
    <dbReference type="NCBI Taxonomy" id="2014874"/>
    <lineage>
        <taxon>Bacteria</taxon>
        <taxon>Bacillati</taxon>
        <taxon>Chloroflexota</taxon>
        <taxon>Ktedonobacteria</taxon>
        <taxon>Ktedonobacterales</taxon>
        <taxon>Dictyobacteraceae</taxon>
        <taxon>Dictyobacter</taxon>
    </lineage>
</organism>
<keyword evidence="2" id="KW-1185">Reference proteome</keyword>
<dbReference type="Proteomes" id="UP000322530">
    <property type="component" value="Unassembled WGS sequence"/>
</dbReference>
<gene>
    <name evidence="1" type="ORF">KDI_43430</name>
</gene>
<evidence type="ECO:0000313" key="1">
    <source>
        <dbReference type="EMBL" id="GCF10779.1"/>
    </source>
</evidence>